<evidence type="ECO:0000313" key="3">
    <source>
        <dbReference type="EMBL" id="SKA13059.1"/>
    </source>
</evidence>
<dbReference type="InterPro" id="IPR036412">
    <property type="entry name" value="HAD-like_sf"/>
</dbReference>
<dbReference type="AlphaFoldDB" id="A0A1T4RAX1"/>
<dbReference type="NCBIfam" id="TIGR01662">
    <property type="entry name" value="HAD-SF-IIIA"/>
    <property type="match status" value="1"/>
</dbReference>
<evidence type="ECO:0008006" key="5">
    <source>
        <dbReference type="Google" id="ProtNLM"/>
    </source>
</evidence>
<organism evidence="3 4">
    <name type="scientific">Carboxydocella sporoproducens DSM 16521</name>
    <dbReference type="NCBI Taxonomy" id="1121270"/>
    <lineage>
        <taxon>Bacteria</taxon>
        <taxon>Bacillati</taxon>
        <taxon>Bacillota</taxon>
        <taxon>Clostridia</taxon>
        <taxon>Eubacteriales</taxon>
        <taxon>Clostridiales Family XVI. Incertae Sedis</taxon>
        <taxon>Carboxydocella</taxon>
    </lineage>
</organism>
<dbReference type="InterPro" id="IPR010021">
    <property type="entry name" value="PGPP1/Gep4"/>
</dbReference>
<dbReference type="Proteomes" id="UP000189933">
    <property type="component" value="Unassembled WGS sequence"/>
</dbReference>
<proteinExistence type="predicted"/>
<accession>A0A1T4RAX1</accession>
<keyword evidence="4" id="KW-1185">Reference proteome</keyword>
<dbReference type="NCBIfam" id="TIGR01668">
    <property type="entry name" value="YqeG_hyp_ppase"/>
    <property type="match status" value="1"/>
</dbReference>
<dbReference type="Gene3D" id="3.40.50.1000">
    <property type="entry name" value="HAD superfamily/HAD-like"/>
    <property type="match status" value="1"/>
</dbReference>
<dbReference type="InterPro" id="IPR051400">
    <property type="entry name" value="HAD-like_hydrolase"/>
</dbReference>
<evidence type="ECO:0000313" key="4">
    <source>
        <dbReference type="Proteomes" id="UP000189933"/>
    </source>
</evidence>
<keyword evidence="2" id="KW-0460">Magnesium</keyword>
<name>A0A1T4RAX1_9FIRM</name>
<dbReference type="InterPro" id="IPR023214">
    <property type="entry name" value="HAD_sf"/>
</dbReference>
<dbReference type="CDD" id="cd16416">
    <property type="entry name" value="HAD_BsYqeG-like"/>
    <property type="match status" value="1"/>
</dbReference>
<dbReference type="SUPFAM" id="SSF56784">
    <property type="entry name" value="HAD-like"/>
    <property type="match status" value="1"/>
</dbReference>
<protein>
    <recommendedName>
        <fullName evidence="5">YqeG family HAD IIIA-type phosphatase</fullName>
    </recommendedName>
</protein>
<dbReference type="GO" id="GO:0008962">
    <property type="term" value="F:phosphatidylglycerophosphatase activity"/>
    <property type="evidence" value="ECO:0007669"/>
    <property type="project" value="InterPro"/>
</dbReference>
<dbReference type="InterPro" id="IPR006549">
    <property type="entry name" value="HAD-SF_hydro_IIIA"/>
</dbReference>
<dbReference type="PANTHER" id="PTHR46470">
    <property type="entry name" value="N-ACYLNEURAMINATE-9-PHOSPHATASE"/>
    <property type="match status" value="1"/>
</dbReference>
<evidence type="ECO:0000256" key="2">
    <source>
        <dbReference type="ARBA" id="ARBA00022842"/>
    </source>
</evidence>
<gene>
    <name evidence="3" type="ORF">SAMN02745885_02015</name>
</gene>
<dbReference type="PANTHER" id="PTHR46470:SF3">
    <property type="entry name" value="N-ACYLNEURAMINATE-9-PHOSPHATASE"/>
    <property type="match status" value="1"/>
</dbReference>
<dbReference type="EMBL" id="FUXM01000027">
    <property type="protein sequence ID" value="SKA13059.1"/>
    <property type="molecule type" value="Genomic_DNA"/>
</dbReference>
<keyword evidence="1" id="KW-0378">Hydrolase</keyword>
<dbReference type="Pfam" id="PF00702">
    <property type="entry name" value="Hydrolase"/>
    <property type="match status" value="1"/>
</dbReference>
<sequence>MGHWLVPDAVFGKLTEISPEFFYEKGIKAVLLDLDNTLLPWAEGIFPEESLRWIEEMKAAGLLLCLVSNNKPERVAQLAGELGIPGISQAVKPRRKGFRQALRLLAVKPEETAVVGDQIMTDVLGGNRAGLFTVLVNPLSPVEHKGTYFLRWLERVLTGRRV</sequence>
<reference evidence="4" key="1">
    <citation type="submission" date="2017-02" db="EMBL/GenBank/DDBJ databases">
        <authorList>
            <person name="Varghese N."/>
            <person name="Submissions S."/>
        </authorList>
    </citation>
    <scope>NUCLEOTIDE SEQUENCE [LARGE SCALE GENOMIC DNA]</scope>
    <source>
        <strain evidence="4">DSM 16521</strain>
    </source>
</reference>
<dbReference type="OrthoDB" id="9787572at2"/>
<evidence type="ECO:0000256" key="1">
    <source>
        <dbReference type="ARBA" id="ARBA00022801"/>
    </source>
</evidence>
<dbReference type="RefSeq" id="WP_078666044.1">
    <property type="nucleotide sequence ID" value="NZ_FUXM01000027.1"/>
</dbReference>